<protein>
    <submittedName>
        <fullName evidence="2">Uncharacterized protein</fullName>
    </submittedName>
</protein>
<reference evidence="2" key="1">
    <citation type="journal article" date="2023" name="Science">
        <title>Genome structures resolve the early diversification of teleost fishes.</title>
        <authorList>
            <person name="Parey E."/>
            <person name="Louis A."/>
            <person name="Montfort J."/>
            <person name="Bouchez O."/>
            <person name="Roques C."/>
            <person name="Iampietro C."/>
            <person name="Lluch J."/>
            <person name="Castinel A."/>
            <person name="Donnadieu C."/>
            <person name="Desvignes T."/>
            <person name="Floi Bucao C."/>
            <person name="Jouanno E."/>
            <person name="Wen M."/>
            <person name="Mejri S."/>
            <person name="Dirks R."/>
            <person name="Jansen H."/>
            <person name="Henkel C."/>
            <person name="Chen W.J."/>
            <person name="Zahm M."/>
            <person name="Cabau C."/>
            <person name="Klopp C."/>
            <person name="Thompson A.W."/>
            <person name="Robinson-Rechavi M."/>
            <person name="Braasch I."/>
            <person name="Lecointre G."/>
            <person name="Bobe J."/>
            <person name="Postlethwait J.H."/>
            <person name="Berthelot C."/>
            <person name="Roest Crollius H."/>
            <person name="Guiguen Y."/>
        </authorList>
    </citation>
    <scope>NUCLEOTIDE SEQUENCE</scope>
    <source>
        <strain evidence="2">NC1722</strain>
    </source>
</reference>
<proteinExistence type="predicted"/>
<dbReference type="EMBL" id="JAINUG010000016">
    <property type="protein sequence ID" value="KAJ8413399.1"/>
    <property type="molecule type" value="Genomic_DNA"/>
</dbReference>
<comment type="caution">
    <text evidence="2">The sequence shown here is derived from an EMBL/GenBank/DDBJ whole genome shotgun (WGS) entry which is preliminary data.</text>
</comment>
<gene>
    <name evidence="2" type="ORF">AAFF_G00093950</name>
</gene>
<accession>A0AAD7WZ04</accession>
<dbReference type="AlphaFoldDB" id="A0AAD7WZ04"/>
<dbReference type="Proteomes" id="UP001221898">
    <property type="component" value="Unassembled WGS sequence"/>
</dbReference>
<feature type="compositionally biased region" description="Basic and acidic residues" evidence="1">
    <location>
        <begin position="91"/>
        <end position="106"/>
    </location>
</feature>
<sequence>MGTTSREEGNAIGCDVNGCDGVSHLFRSHGVMYGPLRQLWGSLLAWAPEAPTVRAPTGTQGPVIKSEQGGAATPPLQNTRVGRATPSATPGERRSVPTEVRIDLDF</sequence>
<evidence type="ECO:0000313" key="3">
    <source>
        <dbReference type="Proteomes" id="UP001221898"/>
    </source>
</evidence>
<evidence type="ECO:0000313" key="2">
    <source>
        <dbReference type="EMBL" id="KAJ8413399.1"/>
    </source>
</evidence>
<organism evidence="2 3">
    <name type="scientific">Aldrovandia affinis</name>
    <dbReference type="NCBI Taxonomy" id="143900"/>
    <lineage>
        <taxon>Eukaryota</taxon>
        <taxon>Metazoa</taxon>
        <taxon>Chordata</taxon>
        <taxon>Craniata</taxon>
        <taxon>Vertebrata</taxon>
        <taxon>Euteleostomi</taxon>
        <taxon>Actinopterygii</taxon>
        <taxon>Neopterygii</taxon>
        <taxon>Teleostei</taxon>
        <taxon>Notacanthiformes</taxon>
        <taxon>Halosauridae</taxon>
        <taxon>Aldrovandia</taxon>
    </lineage>
</organism>
<keyword evidence="3" id="KW-1185">Reference proteome</keyword>
<name>A0AAD7WZ04_9TELE</name>
<feature type="region of interest" description="Disordered" evidence="1">
    <location>
        <begin position="54"/>
        <end position="106"/>
    </location>
</feature>
<evidence type="ECO:0000256" key="1">
    <source>
        <dbReference type="SAM" id="MobiDB-lite"/>
    </source>
</evidence>